<evidence type="ECO:0000313" key="3">
    <source>
        <dbReference type="EMBL" id="KAF4489248.1"/>
    </source>
</evidence>
<comment type="caution">
    <text evidence="3">The sequence shown here is derived from an EMBL/GenBank/DDBJ whole genome shotgun (WGS) entry which is preliminary data.</text>
</comment>
<feature type="region of interest" description="Disordered" evidence="1">
    <location>
        <begin position="1"/>
        <end position="25"/>
    </location>
</feature>
<keyword evidence="2" id="KW-0472">Membrane</keyword>
<proteinExistence type="predicted"/>
<reference evidence="3 4" key="2">
    <citation type="submission" date="2020-04" db="EMBL/GenBank/DDBJ databases">
        <title>Genome sequencing and assembly of multiple isolates from the Colletotrichum gloeosporioides species complex.</title>
        <authorList>
            <person name="Gan P."/>
            <person name="Shirasu K."/>
        </authorList>
    </citation>
    <scope>NUCLEOTIDE SEQUENCE [LARGE SCALE GENOMIC DNA]</scope>
    <source>
        <strain evidence="3 4">Nara gc5</strain>
    </source>
</reference>
<evidence type="ECO:0000313" key="4">
    <source>
        <dbReference type="Proteomes" id="UP000011096"/>
    </source>
</evidence>
<keyword evidence="2" id="KW-1133">Transmembrane helix</keyword>
<dbReference type="Proteomes" id="UP000011096">
    <property type="component" value="Unassembled WGS sequence"/>
</dbReference>
<accession>A0A7J6JG02</accession>
<organism evidence="3 4">
    <name type="scientific">Colletotrichum fructicola (strain Nara gc5)</name>
    <name type="common">Anthracnose fungus</name>
    <name type="synonym">Colletotrichum gloeosporioides (strain Nara gc5)</name>
    <dbReference type="NCBI Taxonomy" id="1213859"/>
    <lineage>
        <taxon>Eukaryota</taxon>
        <taxon>Fungi</taxon>
        <taxon>Dikarya</taxon>
        <taxon>Ascomycota</taxon>
        <taxon>Pezizomycotina</taxon>
        <taxon>Sordariomycetes</taxon>
        <taxon>Hypocreomycetidae</taxon>
        <taxon>Glomerellales</taxon>
        <taxon>Glomerellaceae</taxon>
        <taxon>Colletotrichum</taxon>
        <taxon>Colletotrichum gloeosporioides species complex</taxon>
    </lineage>
</organism>
<dbReference type="GeneID" id="43604904"/>
<protein>
    <submittedName>
        <fullName evidence="3">Uncharacterized protein</fullName>
    </submittedName>
</protein>
<dbReference type="RefSeq" id="XP_031882326.2">
    <property type="nucleotide sequence ID" value="XM_032020695.2"/>
</dbReference>
<evidence type="ECO:0000256" key="2">
    <source>
        <dbReference type="SAM" id="Phobius"/>
    </source>
</evidence>
<keyword evidence="4" id="KW-1185">Reference proteome</keyword>
<gene>
    <name evidence="3" type="ORF">CGGC5_v003160</name>
</gene>
<feature type="transmembrane region" description="Helical" evidence="2">
    <location>
        <begin position="236"/>
        <end position="256"/>
    </location>
</feature>
<dbReference type="AlphaFoldDB" id="A0A7J6JG02"/>
<evidence type="ECO:0000256" key="1">
    <source>
        <dbReference type="SAM" id="MobiDB-lite"/>
    </source>
</evidence>
<feature type="transmembrane region" description="Helical" evidence="2">
    <location>
        <begin position="204"/>
        <end position="224"/>
    </location>
</feature>
<sequence length="293" mass="33810">MENNFRPNDGRCTQNNCLNPEDSESKQDLVAEKNLKDPFVATILIRNLVYSMWNEETLRFTSQINDALLDDRNEWEWADFNVEQYVDRLESNIGVDGKGYQDAMLKLQNTWSRKQSIRHMMDAFLAVNTDLDGFDYDLAAVVNGKIDNRVQAHMVLEQRRWKAINEKLQELELRIGLFMENYATRAQLLNAYAAHRQARSAGQLTKLATVAVPFSVVSAIFSMGGDFAAGERLFGIFWAITLPVTGLLLIWIIFSVKLSESQAWIQEKMMEKWRSRRENGFHTFSRRKEGKAV</sequence>
<dbReference type="InParanoid" id="A0A7J6JG02"/>
<keyword evidence="2" id="KW-0812">Transmembrane</keyword>
<dbReference type="EMBL" id="ANPB02000002">
    <property type="protein sequence ID" value="KAF4489248.1"/>
    <property type="molecule type" value="Genomic_DNA"/>
</dbReference>
<name>A0A7J6JG02_COLFN</name>
<reference evidence="3 4" key="1">
    <citation type="submission" date="2012-08" db="EMBL/GenBank/DDBJ databases">
        <authorList>
            <person name="Gan P.H.P."/>
            <person name="Ikeda K."/>
            <person name="Irieda H."/>
            <person name="Narusaka M."/>
            <person name="O'Connell R.J."/>
            <person name="Narusaka Y."/>
            <person name="Takano Y."/>
            <person name="Kubo Y."/>
            <person name="Shirasu K."/>
        </authorList>
    </citation>
    <scope>NUCLEOTIDE SEQUENCE [LARGE SCALE GENOMIC DNA]</scope>
    <source>
        <strain evidence="3 4">Nara gc5</strain>
    </source>
</reference>
<dbReference type="OrthoDB" id="4851038at2759"/>
<feature type="compositionally biased region" description="Polar residues" evidence="1">
    <location>
        <begin position="1"/>
        <end position="18"/>
    </location>
</feature>